<feature type="region of interest" description="Disordered" evidence="1">
    <location>
        <begin position="74"/>
        <end position="318"/>
    </location>
</feature>
<evidence type="ECO:0000313" key="2">
    <source>
        <dbReference type="EMBL" id="RXW14089.1"/>
    </source>
</evidence>
<dbReference type="Proteomes" id="UP000290288">
    <property type="component" value="Unassembled WGS sequence"/>
</dbReference>
<keyword evidence="3" id="KW-1185">Reference proteome</keyword>
<proteinExistence type="predicted"/>
<feature type="compositionally biased region" description="Polar residues" evidence="1">
    <location>
        <begin position="1"/>
        <end position="10"/>
    </location>
</feature>
<organism evidence="2 3">
    <name type="scientific">Candolleomyces aberdarensis</name>
    <dbReference type="NCBI Taxonomy" id="2316362"/>
    <lineage>
        <taxon>Eukaryota</taxon>
        <taxon>Fungi</taxon>
        <taxon>Dikarya</taxon>
        <taxon>Basidiomycota</taxon>
        <taxon>Agaricomycotina</taxon>
        <taxon>Agaricomycetes</taxon>
        <taxon>Agaricomycetidae</taxon>
        <taxon>Agaricales</taxon>
        <taxon>Agaricineae</taxon>
        <taxon>Psathyrellaceae</taxon>
        <taxon>Candolleomyces</taxon>
    </lineage>
</organism>
<gene>
    <name evidence="2" type="ORF">EST38_g11763</name>
</gene>
<feature type="compositionally biased region" description="Polar residues" evidence="1">
    <location>
        <begin position="309"/>
        <end position="318"/>
    </location>
</feature>
<feature type="compositionally biased region" description="Basic and acidic residues" evidence="1">
    <location>
        <begin position="239"/>
        <end position="263"/>
    </location>
</feature>
<accession>A0A4Q2D4S7</accession>
<comment type="caution">
    <text evidence="2">The sequence shown here is derived from an EMBL/GenBank/DDBJ whole genome shotgun (WGS) entry which is preliminary data.</text>
</comment>
<dbReference type="EMBL" id="SDEE01000767">
    <property type="protein sequence ID" value="RXW14089.1"/>
    <property type="molecule type" value="Genomic_DNA"/>
</dbReference>
<feature type="compositionally biased region" description="Basic and acidic residues" evidence="1">
    <location>
        <begin position="150"/>
        <end position="162"/>
    </location>
</feature>
<dbReference type="AlphaFoldDB" id="A0A4Q2D4S7"/>
<evidence type="ECO:0000256" key="1">
    <source>
        <dbReference type="SAM" id="MobiDB-lite"/>
    </source>
</evidence>
<feature type="compositionally biased region" description="Basic and acidic residues" evidence="1">
    <location>
        <begin position="276"/>
        <end position="286"/>
    </location>
</feature>
<feature type="compositionally biased region" description="Low complexity" evidence="1">
    <location>
        <begin position="89"/>
        <end position="146"/>
    </location>
</feature>
<protein>
    <submittedName>
        <fullName evidence="2">Uncharacterized protein</fullName>
    </submittedName>
</protein>
<reference evidence="2 3" key="1">
    <citation type="submission" date="2019-01" db="EMBL/GenBank/DDBJ databases">
        <title>Draft genome sequence of Psathyrella aberdarensis IHI B618.</title>
        <authorList>
            <person name="Buettner E."/>
            <person name="Kellner H."/>
        </authorList>
    </citation>
    <scope>NUCLEOTIDE SEQUENCE [LARGE SCALE GENOMIC DNA]</scope>
    <source>
        <strain evidence="2 3">IHI B618</strain>
    </source>
</reference>
<feature type="compositionally biased region" description="Basic and acidic residues" evidence="1">
    <location>
        <begin position="39"/>
        <end position="50"/>
    </location>
</feature>
<feature type="region of interest" description="Disordered" evidence="1">
    <location>
        <begin position="1"/>
        <end position="53"/>
    </location>
</feature>
<feature type="compositionally biased region" description="Basic and acidic residues" evidence="1">
    <location>
        <begin position="74"/>
        <end position="85"/>
    </location>
</feature>
<name>A0A4Q2D4S7_9AGAR</name>
<evidence type="ECO:0000313" key="3">
    <source>
        <dbReference type="Proteomes" id="UP000290288"/>
    </source>
</evidence>
<sequence>MANLSKSVSNLEKMLRASSRQTDKELFQEEGQQMQDVIRQLRDTDKEGKRKAMGPVISLFCGEYLEARKAVRDGRGLKFQREWEPKAGSSKTPATSSSKTPAASPSKKPAASSKPSTSQKPAAASTSQTKLSKPSAPAKTPAAQAAKKMRATEDLFAHDLIREQAPQAPAGKPSGEQKKIATKTPAKGSQAGGKPAAGSSKTLAGVDQSMDVDKPTKTKKSQVPVKKSGETKAGGVKGKGKEKETAPRQRPRTEREEHEHGEASYDPAEDSDSGGYEDKEVGEKQKGKPGQKGNKAKKPKSVAILGDTGSESDVPTIP</sequence>